<dbReference type="AlphaFoldDB" id="A0A4T2BKY8"/>
<evidence type="ECO:0000313" key="2">
    <source>
        <dbReference type="EMBL" id="TIH31212.1"/>
    </source>
</evidence>
<accession>A0A4T2BKY8</accession>
<dbReference type="EMBL" id="QYRT01000046">
    <property type="protein sequence ID" value="TIH31212.1"/>
    <property type="molecule type" value="Genomic_DNA"/>
</dbReference>
<organism evidence="2 3">
    <name type="scientific">Subtercola vilae</name>
    <dbReference type="NCBI Taxonomy" id="2056433"/>
    <lineage>
        <taxon>Bacteria</taxon>
        <taxon>Bacillati</taxon>
        <taxon>Actinomycetota</taxon>
        <taxon>Actinomycetes</taxon>
        <taxon>Micrococcales</taxon>
        <taxon>Microbacteriaceae</taxon>
        <taxon>Subtercola</taxon>
    </lineage>
</organism>
<evidence type="ECO:0000259" key="1">
    <source>
        <dbReference type="Pfam" id="PF12695"/>
    </source>
</evidence>
<reference evidence="2 3" key="1">
    <citation type="journal article" date="2019" name="Microorganisms">
        <title>Systematic Affiliation and Genome Analysis of Subtercola vilae DB165(T) with Particular Emphasis on Cold Adaptation of an Isolate from a High-Altitude Cold Volcano Lake.</title>
        <authorList>
            <person name="Villalobos A.S."/>
            <person name="Wiese J."/>
            <person name="Imhoff J.F."/>
            <person name="Dorador C."/>
            <person name="Keller A."/>
            <person name="Hentschel U."/>
        </authorList>
    </citation>
    <scope>NUCLEOTIDE SEQUENCE [LARGE SCALE GENOMIC DNA]</scope>
    <source>
        <strain evidence="2 3">DB165</strain>
    </source>
</reference>
<proteinExistence type="predicted"/>
<dbReference type="Proteomes" id="UP000306192">
    <property type="component" value="Unassembled WGS sequence"/>
</dbReference>
<keyword evidence="2" id="KW-0378">Hydrolase</keyword>
<gene>
    <name evidence="2" type="ORF">D4765_16550</name>
</gene>
<evidence type="ECO:0000313" key="3">
    <source>
        <dbReference type="Proteomes" id="UP000306192"/>
    </source>
</evidence>
<keyword evidence="3" id="KW-1185">Reference proteome</keyword>
<sequence>MSDRQFFELQGRTIEFAAEGKGPALALVVDQGADLDALATLSHLVSQADFRIVRIQTHNAEDVFDILDHLDIASAWIGGHGRGGVTARAAAAAHHERVNGVLLLGVEAHATALPEGIPVLVVQASDDDVTPPANGEALQNSAPGLVSIVTVEGAGHRFPETHAGETAWAIEDYLDWD</sequence>
<name>A0A4T2BKY8_9MICO</name>
<dbReference type="InterPro" id="IPR029058">
    <property type="entry name" value="AB_hydrolase_fold"/>
</dbReference>
<dbReference type="OrthoDB" id="5077249at2"/>
<dbReference type="RefSeq" id="WP_136643419.1">
    <property type="nucleotide sequence ID" value="NZ_QYRT01000046.1"/>
</dbReference>
<dbReference type="Gene3D" id="3.40.50.1820">
    <property type="entry name" value="alpha/beta hydrolase"/>
    <property type="match status" value="2"/>
</dbReference>
<feature type="domain" description="Alpha/beta hydrolase fold-5" evidence="1">
    <location>
        <begin position="61"/>
        <end position="156"/>
    </location>
</feature>
<dbReference type="Pfam" id="PF12695">
    <property type="entry name" value="Abhydrolase_5"/>
    <property type="match status" value="1"/>
</dbReference>
<protein>
    <submittedName>
        <fullName evidence="2">Alpha/beta hydrolase</fullName>
    </submittedName>
</protein>
<dbReference type="SUPFAM" id="SSF53474">
    <property type="entry name" value="alpha/beta-Hydrolases"/>
    <property type="match status" value="1"/>
</dbReference>
<dbReference type="GO" id="GO:0016787">
    <property type="term" value="F:hydrolase activity"/>
    <property type="evidence" value="ECO:0007669"/>
    <property type="project" value="UniProtKB-KW"/>
</dbReference>
<dbReference type="InterPro" id="IPR029059">
    <property type="entry name" value="AB_hydrolase_5"/>
</dbReference>
<comment type="caution">
    <text evidence="2">The sequence shown here is derived from an EMBL/GenBank/DDBJ whole genome shotgun (WGS) entry which is preliminary data.</text>
</comment>